<organism evidence="1">
    <name type="scientific">Anguilla anguilla</name>
    <name type="common">European freshwater eel</name>
    <name type="synonym">Muraena anguilla</name>
    <dbReference type="NCBI Taxonomy" id="7936"/>
    <lineage>
        <taxon>Eukaryota</taxon>
        <taxon>Metazoa</taxon>
        <taxon>Chordata</taxon>
        <taxon>Craniata</taxon>
        <taxon>Vertebrata</taxon>
        <taxon>Euteleostomi</taxon>
        <taxon>Actinopterygii</taxon>
        <taxon>Neopterygii</taxon>
        <taxon>Teleostei</taxon>
        <taxon>Anguilliformes</taxon>
        <taxon>Anguillidae</taxon>
        <taxon>Anguilla</taxon>
    </lineage>
</organism>
<name>A0A0E9WS03_ANGAN</name>
<dbReference type="EMBL" id="GBXM01015511">
    <property type="protein sequence ID" value="JAH93066.1"/>
    <property type="molecule type" value="Transcribed_RNA"/>
</dbReference>
<reference evidence="1" key="2">
    <citation type="journal article" date="2015" name="Fish Shellfish Immunol.">
        <title>Early steps in the European eel (Anguilla anguilla)-Vibrio vulnificus interaction in the gills: Role of the RtxA13 toxin.</title>
        <authorList>
            <person name="Callol A."/>
            <person name="Pajuelo D."/>
            <person name="Ebbesson L."/>
            <person name="Teles M."/>
            <person name="MacKenzie S."/>
            <person name="Amaro C."/>
        </authorList>
    </citation>
    <scope>NUCLEOTIDE SEQUENCE</scope>
</reference>
<protein>
    <submittedName>
        <fullName evidence="1">Uncharacterized protein</fullName>
    </submittedName>
</protein>
<sequence length="72" mass="8137">MLRPQTSHLHFQLTVLHPIGHILKTCPTCSNFVSKSLVFQTCIICKKNLDSHRCGFSFEVRGTLFCSPCSIK</sequence>
<dbReference type="AlphaFoldDB" id="A0A0E9WS03"/>
<evidence type="ECO:0000313" key="1">
    <source>
        <dbReference type="EMBL" id="JAH93066.1"/>
    </source>
</evidence>
<reference evidence="1" key="1">
    <citation type="submission" date="2014-11" db="EMBL/GenBank/DDBJ databases">
        <authorList>
            <person name="Amaro Gonzalez C."/>
        </authorList>
    </citation>
    <scope>NUCLEOTIDE SEQUENCE</scope>
</reference>
<accession>A0A0E9WS03</accession>
<proteinExistence type="predicted"/>